<feature type="domain" description="Protein export membrane protein SecD/SecF C-terminal" evidence="10">
    <location>
        <begin position="96"/>
        <end position="284"/>
    </location>
</feature>
<feature type="transmembrane region" description="Helical" evidence="9">
    <location>
        <begin position="9"/>
        <end position="27"/>
    </location>
</feature>
<evidence type="ECO:0000256" key="1">
    <source>
        <dbReference type="ARBA" id="ARBA00004651"/>
    </source>
</evidence>
<dbReference type="PRINTS" id="PR01755">
    <property type="entry name" value="SECFTRNLCASE"/>
</dbReference>
<reference evidence="12" key="1">
    <citation type="submission" date="2017-09" db="EMBL/GenBank/DDBJ databases">
        <title>Depth-based differentiation of microbial function through sediment-hosted aquifers and enrichment of novel symbionts in the deep terrestrial subsurface.</title>
        <authorList>
            <person name="Probst A.J."/>
            <person name="Ladd B."/>
            <person name="Jarett J.K."/>
            <person name="Geller-Mcgrath D.E."/>
            <person name="Sieber C.M.K."/>
            <person name="Emerson J.B."/>
            <person name="Anantharaman K."/>
            <person name="Thomas B.C."/>
            <person name="Malmstrom R."/>
            <person name="Stieglmeier M."/>
            <person name="Klingl A."/>
            <person name="Woyke T."/>
            <person name="Ryan C.M."/>
            <person name="Banfield J.F."/>
        </authorList>
    </citation>
    <scope>NUCLEOTIDE SEQUENCE [LARGE SCALE GENOMIC DNA]</scope>
</reference>
<dbReference type="Proteomes" id="UP000230673">
    <property type="component" value="Unassembled WGS sequence"/>
</dbReference>
<dbReference type="InterPro" id="IPR048634">
    <property type="entry name" value="SecD_SecF_C"/>
</dbReference>
<dbReference type="NCBIfam" id="TIGR00966">
    <property type="entry name" value="transloc_SecF"/>
    <property type="match status" value="1"/>
</dbReference>
<dbReference type="Pfam" id="PF02355">
    <property type="entry name" value="SecD_SecF_C"/>
    <property type="match status" value="1"/>
</dbReference>
<dbReference type="InterPro" id="IPR022645">
    <property type="entry name" value="SecD/SecF_bac"/>
</dbReference>
<feature type="transmembrane region" description="Helical" evidence="9">
    <location>
        <begin position="148"/>
        <end position="170"/>
    </location>
</feature>
<keyword evidence="4 9" id="KW-0812">Transmembrane</keyword>
<dbReference type="GO" id="GO:0043952">
    <property type="term" value="P:protein transport by the Sec complex"/>
    <property type="evidence" value="ECO:0007669"/>
    <property type="project" value="UniProtKB-UniRule"/>
</dbReference>
<keyword evidence="7 9" id="KW-0811">Translocation</keyword>
<sequence>MVNFLKYRLIYFLISLLVIGAGLFSVFKWSYCYSIDFVGGSNLEYRFDKIVAEKSINKILQNNKIQSVYLEIKNQNLSLRTKPLEQVQENNLKNSLEKNLKVKITVLKSETVGPTLGRETMIKTGVASILAILGILIYMSFAFKGFNYAMAAILAIVHDLLVVIGCYSLLSHFYQAEVDTMFVTAVLTTMSFSVHDTIVIFDKIREYFQTEGKEDIEYFANKALTETMVRSLNNSMTIVFMLLSLTLLGGTSIRFFIITLLVGTITGTYSSPFIATPILVWLEKRKKQKVN</sequence>
<keyword evidence="2 9" id="KW-0813">Transport</keyword>
<dbReference type="PANTHER" id="PTHR30081:SF8">
    <property type="entry name" value="PROTEIN TRANSLOCASE SUBUNIT SECF"/>
    <property type="match status" value="1"/>
</dbReference>
<gene>
    <name evidence="9 11" type="primary">secF</name>
    <name evidence="11" type="ORF">COS50_01655</name>
</gene>
<dbReference type="HAMAP" id="MF_01464_B">
    <property type="entry name" value="SecF_B"/>
    <property type="match status" value="1"/>
</dbReference>
<dbReference type="InterPro" id="IPR005665">
    <property type="entry name" value="SecF_bac"/>
</dbReference>
<dbReference type="GO" id="GO:0006605">
    <property type="term" value="P:protein targeting"/>
    <property type="evidence" value="ECO:0007669"/>
    <property type="project" value="UniProtKB-UniRule"/>
</dbReference>
<keyword evidence="3 9" id="KW-1003">Cell membrane</keyword>
<keyword evidence="8 9" id="KW-0472">Membrane</keyword>
<evidence type="ECO:0000313" key="12">
    <source>
        <dbReference type="Proteomes" id="UP000230673"/>
    </source>
</evidence>
<dbReference type="InterPro" id="IPR022813">
    <property type="entry name" value="SecD/SecF_arch_bac"/>
</dbReference>
<evidence type="ECO:0000256" key="9">
    <source>
        <dbReference type="HAMAP-Rule" id="MF_01464"/>
    </source>
</evidence>
<evidence type="ECO:0000256" key="7">
    <source>
        <dbReference type="ARBA" id="ARBA00023010"/>
    </source>
</evidence>
<feature type="transmembrane region" description="Helical" evidence="9">
    <location>
        <begin position="255"/>
        <end position="282"/>
    </location>
</feature>
<feature type="transmembrane region" description="Helical" evidence="9">
    <location>
        <begin position="232"/>
        <end position="249"/>
    </location>
</feature>
<comment type="caution">
    <text evidence="11">The sequence shown here is derived from an EMBL/GenBank/DDBJ whole genome shotgun (WGS) entry which is preliminary data.</text>
</comment>
<comment type="similarity">
    <text evidence="9">Belongs to the SecD/SecF family. SecF subfamily.</text>
</comment>
<proteinExistence type="inferred from homology"/>
<dbReference type="GO" id="GO:0065002">
    <property type="term" value="P:intracellular protein transmembrane transport"/>
    <property type="evidence" value="ECO:0007669"/>
    <property type="project" value="UniProtKB-UniRule"/>
</dbReference>
<protein>
    <recommendedName>
        <fullName evidence="9">Protein-export membrane protein SecF</fullName>
    </recommendedName>
</protein>
<evidence type="ECO:0000259" key="10">
    <source>
        <dbReference type="Pfam" id="PF02355"/>
    </source>
</evidence>
<accession>A0A2M7BX58</accession>
<keyword evidence="6 9" id="KW-1133">Transmembrane helix</keyword>
<dbReference type="GO" id="GO:0005886">
    <property type="term" value="C:plasma membrane"/>
    <property type="evidence" value="ECO:0007669"/>
    <property type="project" value="UniProtKB-SubCell"/>
</dbReference>
<comment type="function">
    <text evidence="9">Part of the Sec protein translocase complex. Interacts with the SecYEG preprotein conducting channel. SecDF uses the proton motive force (PMF) to complete protein translocation after the ATP-dependent function of SecA.</text>
</comment>
<dbReference type="AlphaFoldDB" id="A0A2M7BX58"/>
<evidence type="ECO:0000256" key="8">
    <source>
        <dbReference type="ARBA" id="ARBA00023136"/>
    </source>
</evidence>
<keyword evidence="5 9" id="KW-0653">Protein transport</keyword>
<evidence type="ECO:0000256" key="6">
    <source>
        <dbReference type="ARBA" id="ARBA00022989"/>
    </source>
</evidence>
<dbReference type="EMBL" id="PEUY01000025">
    <property type="protein sequence ID" value="PIV11166.1"/>
    <property type="molecule type" value="Genomic_DNA"/>
</dbReference>
<organism evidence="11 12">
    <name type="scientific">Candidatus Roizmanbacteria bacterium CG03_land_8_20_14_0_80_35_26</name>
    <dbReference type="NCBI Taxonomy" id="1974845"/>
    <lineage>
        <taxon>Bacteria</taxon>
        <taxon>Candidatus Roizmaniibacteriota</taxon>
    </lineage>
</organism>
<evidence type="ECO:0000256" key="5">
    <source>
        <dbReference type="ARBA" id="ARBA00022927"/>
    </source>
</evidence>
<evidence type="ECO:0000256" key="2">
    <source>
        <dbReference type="ARBA" id="ARBA00022448"/>
    </source>
</evidence>
<dbReference type="Gene3D" id="1.20.1640.10">
    <property type="entry name" value="Multidrug efflux transporter AcrB transmembrane domain"/>
    <property type="match status" value="1"/>
</dbReference>
<dbReference type="SUPFAM" id="SSF82866">
    <property type="entry name" value="Multidrug efflux transporter AcrB transmembrane domain"/>
    <property type="match status" value="1"/>
</dbReference>
<name>A0A2M7BX58_9BACT</name>
<comment type="subcellular location">
    <subcellularLocation>
        <location evidence="1 9">Cell membrane</location>
        <topology evidence="1 9">Multi-pass membrane protein</topology>
    </subcellularLocation>
</comment>
<feature type="transmembrane region" description="Helical" evidence="9">
    <location>
        <begin position="121"/>
        <end position="141"/>
    </location>
</feature>
<dbReference type="GO" id="GO:0015450">
    <property type="term" value="F:protein-transporting ATPase activity"/>
    <property type="evidence" value="ECO:0007669"/>
    <property type="project" value="InterPro"/>
</dbReference>
<evidence type="ECO:0000313" key="11">
    <source>
        <dbReference type="EMBL" id="PIV11166.1"/>
    </source>
</evidence>
<comment type="caution">
    <text evidence="9">Lacks conserved residue(s) required for the propagation of feature annotation.</text>
</comment>
<comment type="subunit">
    <text evidence="9">Forms a complex with SecD. Part of the essential Sec protein translocation apparatus which comprises SecA, SecYEG and auxiliary proteins SecDF. Other proteins may also be involved.</text>
</comment>
<evidence type="ECO:0000256" key="4">
    <source>
        <dbReference type="ARBA" id="ARBA00022692"/>
    </source>
</evidence>
<dbReference type="PANTHER" id="PTHR30081">
    <property type="entry name" value="PROTEIN-EXPORT MEMBRANE PROTEIN SEC"/>
    <property type="match status" value="1"/>
</dbReference>
<evidence type="ECO:0000256" key="3">
    <source>
        <dbReference type="ARBA" id="ARBA00022475"/>
    </source>
</evidence>